<sequence length="131" mass="15152">MNRKIMKIVQMRSGSREKYYMFLQEAGKNNRTKLGKTSQVTEAITNLEIVQQLLLNYLHDAALLTIYIYLLAGRHIASYHDVGLKYFEKLAERIKDTGVRVQKRAIKIIRDMFTSNANFSEFTTACVEIIS</sequence>
<name>A0A2G2V828_CAPBA</name>
<reference evidence="1 2" key="1">
    <citation type="journal article" date="2017" name="Genome Biol.">
        <title>New reference genome sequences of hot pepper reveal the massive evolution of plant disease-resistance genes by retroduplication.</title>
        <authorList>
            <person name="Kim S."/>
            <person name="Park J."/>
            <person name="Yeom S.I."/>
            <person name="Kim Y.M."/>
            <person name="Seo E."/>
            <person name="Kim K.T."/>
            <person name="Kim M.S."/>
            <person name="Lee J.M."/>
            <person name="Cheong K."/>
            <person name="Shin H.S."/>
            <person name="Kim S.B."/>
            <person name="Han K."/>
            <person name="Lee J."/>
            <person name="Park M."/>
            <person name="Lee H.A."/>
            <person name="Lee H.Y."/>
            <person name="Lee Y."/>
            <person name="Oh S."/>
            <person name="Lee J.H."/>
            <person name="Choi E."/>
            <person name="Choi E."/>
            <person name="Lee S.E."/>
            <person name="Jeon J."/>
            <person name="Kim H."/>
            <person name="Choi G."/>
            <person name="Song H."/>
            <person name="Lee J."/>
            <person name="Lee S.C."/>
            <person name="Kwon J.K."/>
            <person name="Lee H.Y."/>
            <person name="Koo N."/>
            <person name="Hong Y."/>
            <person name="Kim R.W."/>
            <person name="Kang W.H."/>
            <person name="Huh J.H."/>
            <person name="Kang B.C."/>
            <person name="Yang T.J."/>
            <person name="Lee Y.H."/>
            <person name="Bennetzen J.L."/>
            <person name="Choi D."/>
        </authorList>
    </citation>
    <scope>NUCLEOTIDE SEQUENCE [LARGE SCALE GENOMIC DNA]</scope>
    <source>
        <strain evidence="2">cv. PBC81</strain>
    </source>
</reference>
<dbReference type="GO" id="GO:0140588">
    <property type="term" value="P:chromatin looping"/>
    <property type="evidence" value="ECO:0007669"/>
    <property type="project" value="InterPro"/>
</dbReference>
<dbReference type="Proteomes" id="UP000224567">
    <property type="component" value="Unassembled WGS sequence"/>
</dbReference>
<dbReference type="OrthoDB" id="418242at2759"/>
<gene>
    <name evidence="1" type="ORF">CQW23_31268</name>
</gene>
<dbReference type="InterPro" id="IPR033031">
    <property type="entry name" value="Scc2/Nipped-B"/>
</dbReference>
<dbReference type="AlphaFoldDB" id="A0A2G2V828"/>
<dbReference type="GO" id="GO:0061775">
    <property type="term" value="F:cohesin loader activity"/>
    <property type="evidence" value="ECO:0007669"/>
    <property type="project" value="InterPro"/>
</dbReference>
<dbReference type="GO" id="GO:1990414">
    <property type="term" value="P:replication-born double-strand break repair via sister chromatid exchange"/>
    <property type="evidence" value="ECO:0007669"/>
    <property type="project" value="TreeGrafter"/>
</dbReference>
<dbReference type="GO" id="GO:0034087">
    <property type="term" value="P:establishment of mitotic sister chromatid cohesion"/>
    <property type="evidence" value="ECO:0007669"/>
    <property type="project" value="TreeGrafter"/>
</dbReference>
<dbReference type="EMBL" id="MLFT02000148">
    <property type="protein sequence ID" value="PHT29133.1"/>
    <property type="molecule type" value="Genomic_DNA"/>
</dbReference>
<protein>
    <submittedName>
        <fullName evidence="1">Uncharacterized protein</fullName>
    </submittedName>
</protein>
<dbReference type="GO" id="GO:0090694">
    <property type="term" value="C:Scc2-Scc4 cohesin loading complex"/>
    <property type="evidence" value="ECO:0007669"/>
    <property type="project" value="TreeGrafter"/>
</dbReference>
<accession>A0A2G2V828</accession>
<dbReference type="GO" id="GO:0003682">
    <property type="term" value="F:chromatin binding"/>
    <property type="evidence" value="ECO:0007669"/>
    <property type="project" value="TreeGrafter"/>
</dbReference>
<dbReference type="GO" id="GO:0071169">
    <property type="term" value="P:establishment of protein localization to chromatin"/>
    <property type="evidence" value="ECO:0007669"/>
    <property type="project" value="TreeGrafter"/>
</dbReference>
<dbReference type="GO" id="GO:0010468">
    <property type="term" value="P:regulation of gene expression"/>
    <property type="evidence" value="ECO:0007669"/>
    <property type="project" value="InterPro"/>
</dbReference>
<evidence type="ECO:0000313" key="1">
    <source>
        <dbReference type="EMBL" id="PHT29133.1"/>
    </source>
</evidence>
<dbReference type="PANTHER" id="PTHR21704:SF18">
    <property type="entry name" value="NIPPED-B-LIKE PROTEIN"/>
    <property type="match status" value="1"/>
</dbReference>
<proteinExistence type="predicted"/>
<dbReference type="PANTHER" id="PTHR21704">
    <property type="entry name" value="NIPPED-B-LIKE PROTEIN DELANGIN SCC2-RELATED"/>
    <property type="match status" value="1"/>
</dbReference>
<dbReference type="STRING" id="33114.A0A2G2V828"/>
<evidence type="ECO:0000313" key="2">
    <source>
        <dbReference type="Proteomes" id="UP000224567"/>
    </source>
</evidence>
<keyword evidence="2" id="KW-1185">Reference proteome</keyword>
<comment type="caution">
    <text evidence="1">The sequence shown here is derived from an EMBL/GenBank/DDBJ whole genome shotgun (WGS) entry which is preliminary data.</text>
</comment>
<reference evidence="2" key="2">
    <citation type="journal article" date="2017" name="J. Anim. Genet.">
        <title>Multiple reference genome sequences of hot pepper reveal the massive evolution of plant disease resistance genes by retroduplication.</title>
        <authorList>
            <person name="Kim S."/>
            <person name="Park J."/>
            <person name="Yeom S.-I."/>
            <person name="Kim Y.-M."/>
            <person name="Seo E."/>
            <person name="Kim K.-T."/>
            <person name="Kim M.-S."/>
            <person name="Lee J.M."/>
            <person name="Cheong K."/>
            <person name="Shin H.-S."/>
            <person name="Kim S.-B."/>
            <person name="Han K."/>
            <person name="Lee J."/>
            <person name="Park M."/>
            <person name="Lee H.-A."/>
            <person name="Lee H.-Y."/>
            <person name="Lee Y."/>
            <person name="Oh S."/>
            <person name="Lee J.H."/>
            <person name="Choi E."/>
            <person name="Choi E."/>
            <person name="Lee S.E."/>
            <person name="Jeon J."/>
            <person name="Kim H."/>
            <person name="Choi G."/>
            <person name="Song H."/>
            <person name="Lee J."/>
            <person name="Lee S.-C."/>
            <person name="Kwon J.-K."/>
            <person name="Lee H.-Y."/>
            <person name="Koo N."/>
            <person name="Hong Y."/>
            <person name="Kim R.W."/>
            <person name="Kang W.-H."/>
            <person name="Huh J.H."/>
            <person name="Kang B.-C."/>
            <person name="Yang T.-J."/>
            <person name="Lee Y.-H."/>
            <person name="Bennetzen J.L."/>
            <person name="Choi D."/>
        </authorList>
    </citation>
    <scope>NUCLEOTIDE SEQUENCE [LARGE SCALE GENOMIC DNA]</scope>
    <source>
        <strain evidence="2">cv. PBC81</strain>
    </source>
</reference>
<organism evidence="1 2">
    <name type="scientific">Capsicum baccatum</name>
    <name type="common">Peruvian pepper</name>
    <dbReference type="NCBI Taxonomy" id="33114"/>
    <lineage>
        <taxon>Eukaryota</taxon>
        <taxon>Viridiplantae</taxon>
        <taxon>Streptophyta</taxon>
        <taxon>Embryophyta</taxon>
        <taxon>Tracheophyta</taxon>
        <taxon>Spermatophyta</taxon>
        <taxon>Magnoliopsida</taxon>
        <taxon>eudicotyledons</taxon>
        <taxon>Gunneridae</taxon>
        <taxon>Pentapetalae</taxon>
        <taxon>asterids</taxon>
        <taxon>lamiids</taxon>
        <taxon>Solanales</taxon>
        <taxon>Solanaceae</taxon>
        <taxon>Solanoideae</taxon>
        <taxon>Capsiceae</taxon>
        <taxon>Capsicum</taxon>
    </lineage>
</organism>